<dbReference type="InterPro" id="IPR005828">
    <property type="entry name" value="MFS_sugar_transport-like"/>
</dbReference>
<dbReference type="PANTHER" id="PTHR23508:SF10">
    <property type="entry name" value="CARBOXYLIC ACID TRANSPORTER PROTEIN HOMOLOG"/>
    <property type="match status" value="1"/>
</dbReference>
<dbReference type="AlphaFoldDB" id="A0A1C2G3N3"/>
<dbReference type="Pfam" id="PF00083">
    <property type="entry name" value="Sugar_tr"/>
    <property type="match status" value="1"/>
</dbReference>
<dbReference type="EMBL" id="PSYR01000002">
    <property type="protein sequence ID" value="RCN56680.1"/>
    <property type="molecule type" value="Genomic_DNA"/>
</dbReference>
<dbReference type="GO" id="GO:0046943">
    <property type="term" value="F:carboxylic acid transmembrane transporter activity"/>
    <property type="evidence" value="ECO:0007669"/>
    <property type="project" value="TreeGrafter"/>
</dbReference>
<name>A0A1C2G3N3_9GAMM</name>
<accession>A0A1C2G3N3</accession>
<evidence type="ECO:0000256" key="1">
    <source>
        <dbReference type="ARBA" id="ARBA00004141"/>
    </source>
</evidence>
<comment type="subcellular location">
    <subcellularLocation>
        <location evidence="1">Membrane</location>
        <topology evidence="1">Multi-pass membrane protein</topology>
    </subcellularLocation>
</comment>
<dbReference type="Gene3D" id="1.20.1250.20">
    <property type="entry name" value="MFS general substrate transporter like domains"/>
    <property type="match status" value="1"/>
</dbReference>
<evidence type="ECO:0000256" key="4">
    <source>
        <dbReference type="ARBA" id="ARBA00023136"/>
    </source>
</evidence>
<reference evidence="5 6" key="1">
    <citation type="submission" date="2018-02" db="EMBL/GenBank/DDBJ databases">
        <title>Insights into the biology of acidophilic members of the Acidiferrobacteraceae family derived from comparative genomic analyses.</title>
        <authorList>
            <person name="Issotta F."/>
            <person name="Thyssen C."/>
            <person name="Mena C."/>
            <person name="Moya A."/>
            <person name="Bellenberg S."/>
            <person name="Sproer C."/>
            <person name="Covarrubias P.C."/>
            <person name="Sand W."/>
            <person name="Quatrini R."/>
            <person name="Vera M."/>
        </authorList>
    </citation>
    <scope>NUCLEOTIDE SEQUENCE [LARGE SCALE GENOMIC DNA]</scope>
    <source>
        <strain evidence="6">m-1</strain>
    </source>
</reference>
<dbReference type="PANTHER" id="PTHR23508">
    <property type="entry name" value="CARBOXYLIC ACID TRANSPORTER PROTEIN HOMOLOG"/>
    <property type="match status" value="1"/>
</dbReference>
<evidence type="ECO:0000313" key="6">
    <source>
        <dbReference type="Proteomes" id="UP000253250"/>
    </source>
</evidence>
<organism evidence="5 6">
    <name type="scientific">Acidiferrobacter thiooxydans</name>
    <dbReference type="NCBI Taxonomy" id="163359"/>
    <lineage>
        <taxon>Bacteria</taxon>
        <taxon>Pseudomonadati</taxon>
        <taxon>Pseudomonadota</taxon>
        <taxon>Gammaproteobacteria</taxon>
        <taxon>Acidiferrobacterales</taxon>
        <taxon>Acidiferrobacteraceae</taxon>
        <taxon>Acidiferrobacter</taxon>
    </lineage>
</organism>
<dbReference type="Proteomes" id="UP000253250">
    <property type="component" value="Unassembled WGS sequence"/>
</dbReference>
<keyword evidence="3" id="KW-1133">Transmembrane helix</keyword>
<evidence type="ECO:0000256" key="3">
    <source>
        <dbReference type="ARBA" id="ARBA00022989"/>
    </source>
</evidence>
<proteinExistence type="predicted"/>
<dbReference type="InterPro" id="IPR020846">
    <property type="entry name" value="MFS_dom"/>
</dbReference>
<sequence>MSADSCHDAQHTDVDKDDIPGRLDRIPWCGFHVTVIAALGVAWILDGLEFTLVGSLAALLERRATLHLSAPDIGVAASAYLVGAVVGSLAFGYLADRYGRKRLFTTTLLLYIGATAATGLSWGLASFALFRFLTGAGIGGEYSAINSAIQELIPARRRGRIDLLVNGSFWIGSAAASTLSLVILRSGVMAPALGWRVAFTLGALLGLLALRLRRLIPESPRWLAGRGRMQEADAIVTAIERRAGIDPPRQGGQSGRVRRAYPVRFFTAPRVIFGRYRKRAVLAATLMVAQLFFYNAFFFTYALVLVRFYHTRATDVGAYLLPFALSNFLGAALLGRFFDTIGRRPMITGTYALSGILMIIAAWLFRGALLGGSAQTGAWAAAFFFASAGASAAYLTVSESFPLEIRASAIALFFAFGTAVGGVVAPSLLGVLIASGSRHRVFWGYMLGAILMLFGALAEWRYGLATEGRSLESIAASLTDEPATGTGRNSGRRDTG</sequence>
<dbReference type="InterPro" id="IPR036259">
    <property type="entry name" value="MFS_trans_sf"/>
</dbReference>
<dbReference type="SUPFAM" id="SSF103473">
    <property type="entry name" value="MFS general substrate transporter"/>
    <property type="match status" value="1"/>
</dbReference>
<dbReference type="OrthoDB" id="3252866at2"/>
<dbReference type="PROSITE" id="PS50850">
    <property type="entry name" value="MFS"/>
    <property type="match status" value="1"/>
</dbReference>
<dbReference type="RefSeq" id="WP_065969121.1">
    <property type="nucleotide sequence ID" value="NZ_CP080624.1"/>
</dbReference>
<keyword evidence="2" id="KW-0812">Transmembrane</keyword>
<evidence type="ECO:0000256" key="2">
    <source>
        <dbReference type="ARBA" id="ARBA00022692"/>
    </source>
</evidence>
<keyword evidence="4" id="KW-0472">Membrane</keyword>
<keyword evidence="6" id="KW-1185">Reference proteome</keyword>
<gene>
    <name evidence="5" type="ORF">C4900_12960</name>
</gene>
<protein>
    <submittedName>
        <fullName evidence="5">MFS transporter</fullName>
    </submittedName>
</protein>
<dbReference type="GO" id="GO:0005886">
    <property type="term" value="C:plasma membrane"/>
    <property type="evidence" value="ECO:0007669"/>
    <property type="project" value="TreeGrafter"/>
</dbReference>
<comment type="caution">
    <text evidence="5">The sequence shown here is derived from an EMBL/GenBank/DDBJ whole genome shotgun (WGS) entry which is preliminary data.</text>
</comment>
<dbReference type="STRING" id="163359.A9R16_00515"/>
<dbReference type="CDD" id="cd17316">
    <property type="entry name" value="MFS_SV2_like"/>
    <property type="match status" value="1"/>
</dbReference>
<evidence type="ECO:0000313" key="5">
    <source>
        <dbReference type="EMBL" id="RCN56680.1"/>
    </source>
</evidence>